<dbReference type="InterPro" id="IPR017585">
    <property type="entry name" value="SAF_FlgA"/>
</dbReference>
<dbReference type="Gene3D" id="2.30.30.760">
    <property type="match status" value="1"/>
</dbReference>
<dbReference type="PANTHER" id="PTHR36307">
    <property type="entry name" value="FLAGELLA BASAL BODY P-RING FORMATION PROTEIN FLGA"/>
    <property type="match status" value="1"/>
</dbReference>
<dbReference type="AlphaFoldDB" id="A0AA37WHM3"/>
<reference evidence="2" key="2">
    <citation type="submission" date="2023-01" db="EMBL/GenBank/DDBJ databases">
        <title>Draft genome sequence of Agaribacter marinus strain NBRC 110023.</title>
        <authorList>
            <person name="Sun Q."/>
            <person name="Mori K."/>
        </authorList>
    </citation>
    <scope>NUCLEOTIDE SEQUENCE</scope>
    <source>
        <strain evidence="2">NBRC 110023</strain>
    </source>
</reference>
<keyword evidence="3" id="KW-1185">Reference proteome</keyword>
<dbReference type="InterPro" id="IPR039246">
    <property type="entry name" value="Flagellar_FlgA"/>
</dbReference>
<name>A0AA37WHM3_9ALTE</name>
<organism evidence="2 3">
    <name type="scientific">Agaribacter marinus</name>
    <dbReference type="NCBI Taxonomy" id="1431249"/>
    <lineage>
        <taxon>Bacteria</taxon>
        <taxon>Pseudomonadati</taxon>
        <taxon>Pseudomonadota</taxon>
        <taxon>Gammaproteobacteria</taxon>
        <taxon>Alteromonadales</taxon>
        <taxon>Alteromonadaceae</taxon>
        <taxon>Agaribacter</taxon>
    </lineage>
</organism>
<dbReference type="NCBIfam" id="TIGR03170">
    <property type="entry name" value="flgA_cterm"/>
    <property type="match status" value="1"/>
</dbReference>
<sequence length="264" mass="29190">MLVDVVDTESAALTTLAWPSELTGWVTQQQITHWLNNQMADSVKLTWSGRNKTWVSLCFPIKESELRDSVTSELSAQLAKKHVVLEQLLFEKLPCANSSEYSVRFVSLKRLGQRNAIAKFTVLSDEKSNSDIDVTLRYSAMINVLELNHSVAKFDAVNKSDFSIVKQLWTGKELPAEAVLTRHEFKKSMRKGQAVMLSDIQLKNAVTQGQMVKVMVTNGPVVIEAKGRAMTSANEGEQIKVKVNGSNSLSNAVVVAEGEVHVSV</sequence>
<dbReference type="Pfam" id="PF13144">
    <property type="entry name" value="ChapFlgA"/>
    <property type="match status" value="1"/>
</dbReference>
<feature type="domain" description="Flagella basal body P-ring formation protein FlgA SAF" evidence="1">
    <location>
        <begin position="148"/>
        <end position="262"/>
    </location>
</feature>
<dbReference type="Proteomes" id="UP001156601">
    <property type="component" value="Unassembled WGS sequence"/>
</dbReference>
<dbReference type="GO" id="GO:0044780">
    <property type="term" value="P:bacterial-type flagellum assembly"/>
    <property type="evidence" value="ECO:0007669"/>
    <property type="project" value="InterPro"/>
</dbReference>
<evidence type="ECO:0000313" key="3">
    <source>
        <dbReference type="Proteomes" id="UP001156601"/>
    </source>
</evidence>
<reference evidence="2" key="1">
    <citation type="journal article" date="2014" name="Int. J. Syst. Evol. Microbiol.">
        <title>Complete genome sequence of Corynebacterium casei LMG S-19264T (=DSM 44701T), isolated from a smear-ripened cheese.</title>
        <authorList>
            <consortium name="US DOE Joint Genome Institute (JGI-PGF)"/>
            <person name="Walter F."/>
            <person name="Albersmeier A."/>
            <person name="Kalinowski J."/>
            <person name="Ruckert C."/>
        </authorList>
    </citation>
    <scope>NUCLEOTIDE SEQUENCE</scope>
    <source>
        <strain evidence="2">NBRC 110023</strain>
    </source>
</reference>
<dbReference type="EMBL" id="BSOT01000005">
    <property type="protein sequence ID" value="GLR70007.1"/>
    <property type="molecule type" value="Genomic_DNA"/>
</dbReference>
<evidence type="ECO:0000313" key="2">
    <source>
        <dbReference type="EMBL" id="GLR70007.1"/>
    </source>
</evidence>
<evidence type="ECO:0000259" key="1">
    <source>
        <dbReference type="Pfam" id="PF13144"/>
    </source>
</evidence>
<protein>
    <recommendedName>
        <fullName evidence="1">Flagella basal body P-ring formation protein FlgA SAF domain-containing protein</fullName>
    </recommendedName>
</protein>
<comment type="caution">
    <text evidence="2">The sequence shown here is derived from an EMBL/GenBank/DDBJ whole genome shotgun (WGS) entry which is preliminary data.</text>
</comment>
<accession>A0AA37WHM3</accession>
<dbReference type="PANTHER" id="PTHR36307:SF1">
    <property type="entry name" value="FLAGELLA BASAL BODY P-RING FORMATION PROTEIN FLGA"/>
    <property type="match status" value="1"/>
</dbReference>
<proteinExistence type="predicted"/>
<gene>
    <name evidence="2" type="ORF">GCM10007852_09150</name>
</gene>